<organism evidence="1 2">
    <name type="scientific">Flavobacterium paronense</name>
    <dbReference type="NCBI Taxonomy" id="1392775"/>
    <lineage>
        <taxon>Bacteria</taxon>
        <taxon>Pseudomonadati</taxon>
        <taxon>Bacteroidota</taxon>
        <taxon>Flavobacteriia</taxon>
        <taxon>Flavobacteriales</taxon>
        <taxon>Flavobacteriaceae</taxon>
        <taxon>Flavobacterium</taxon>
    </lineage>
</organism>
<keyword evidence="2" id="KW-1185">Reference proteome</keyword>
<sequence>MKAIIFIFGILFITNSNAQKFDCASKIIEYQELFKAKKITESFDAWSDVRKNCPKENEAIYTNGLQILQYKIDNAASPEEKEKLVRDVLKLYDQYNKNFPLNTPDFEVNKAMVLIANKIDSKDEIFNLLDSGFAKASQNIIDANAIFTYFSMYCEKFNSGDKKITANAVLEKYSLVNSLLNQLQTSKPENRDYKTAQNAIDNLIKDLATCENLDAFYSKNYPDNQENTDWITSALMSLSGKCSNKPIFMTLAEKLYALKVTAQSANFLALGNLKQRKFTEAIKFYNESAELQTNSLEKAKIYYTLATGLLANDLPKSKEYLNKALTSDSKMGKAYLFLAQLYSNSANDCGKTDFEKKAVYYLAIQTAQKAGIAEPRLKPTADKMAKDFEAKSVTTAEISKAKMNGISLTIGCWINETITFPAK</sequence>
<dbReference type="SUPFAM" id="SSF48452">
    <property type="entry name" value="TPR-like"/>
    <property type="match status" value="1"/>
</dbReference>
<dbReference type="Gene3D" id="1.25.40.10">
    <property type="entry name" value="Tetratricopeptide repeat domain"/>
    <property type="match status" value="1"/>
</dbReference>
<name>A0ABV5GDR8_9FLAO</name>
<reference evidence="1 2" key="1">
    <citation type="submission" date="2024-09" db="EMBL/GenBank/DDBJ databases">
        <authorList>
            <person name="Sun Q."/>
            <person name="Mori K."/>
        </authorList>
    </citation>
    <scope>NUCLEOTIDE SEQUENCE [LARGE SCALE GENOMIC DNA]</scope>
    <source>
        <strain evidence="1 2">CECT 8460</strain>
    </source>
</reference>
<dbReference type="InterPro" id="IPR011990">
    <property type="entry name" value="TPR-like_helical_dom_sf"/>
</dbReference>
<dbReference type="Proteomes" id="UP001589576">
    <property type="component" value="Unassembled WGS sequence"/>
</dbReference>
<proteinExistence type="predicted"/>
<comment type="caution">
    <text evidence="1">The sequence shown here is derived from an EMBL/GenBank/DDBJ whole genome shotgun (WGS) entry which is preliminary data.</text>
</comment>
<accession>A0ABV5GDR8</accession>
<dbReference type="RefSeq" id="WP_290286248.1">
    <property type="nucleotide sequence ID" value="NZ_JAUFQN010000019.1"/>
</dbReference>
<protein>
    <submittedName>
        <fullName evidence="1">Tetratricopeptide repeat protein</fullName>
    </submittedName>
</protein>
<evidence type="ECO:0000313" key="1">
    <source>
        <dbReference type="EMBL" id="MFB9089270.1"/>
    </source>
</evidence>
<gene>
    <name evidence="1" type="ORF">ACFFUU_06640</name>
</gene>
<evidence type="ECO:0000313" key="2">
    <source>
        <dbReference type="Proteomes" id="UP001589576"/>
    </source>
</evidence>
<dbReference type="EMBL" id="JBHMFB010000016">
    <property type="protein sequence ID" value="MFB9089270.1"/>
    <property type="molecule type" value="Genomic_DNA"/>
</dbReference>